<dbReference type="InterPro" id="IPR011990">
    <property type="entry name" value="TPR-like_helical_dom_sf"/>
</dbReference>
<dbReference type="EMBL" id="CAXITT010000585">
    <property type="protein sequence ID" value="CAL1543949.1"/>
    <property type="molecule type" value="Genomic_DNA"/>
</dbReference>
<gene>
    <name evidence="1" type="ORF">GSLYS_00017462001</name>
</gene>
<dbReference type="Proteomes" id="UP001497497">
    <property type="component" value="Unassembled WGS sequence"/>
</dbReference>
<accession>A0AAV2IB90</accession>
<keyword evidence="2" id="KW-1185">Reference proteome</keyword>
<evidence type="ECO:0000313" key="1">
    <source>
        <dbReference type="EMBL" id="CAL1543949.1"/>
    </source>
</evidence>
<dbReference type="AlphaFoldDB" id="A0AAV2IB90"/>
<dbReference type="Gene3D" id="1.25.40.10">
    <property type="entry name" value="Tetratricopeptide repeat domain"/>
    <property type="match status" value="1"/>
</dbReference>
<sequence length="263" mass="30998">MVVLLNNIGMCFARLNEFERGKRCLEKALEIQLQRVGVHYNTALTLAHMAELSIKQRNFLEAYEKSLDAEKILKKITKQHDFRLRVLNSLVHYRIIIRQLNLTTAETTTGRFVKSAEDFVDYMLELGSSIQLSDEGHHDAMAAYEHGMILNLGKSREKFQEYKNEYLVFVLNNAWVRDLMVSKNDELALAAKHKSLYFYIRDTEFEDVDLETFISYMTHACPHCQEVNHVYSANMWQDEVRYLINQRQQNIVHRDRYFPPQNL</sequence>
<organism evidence="1 2">
    <name type="scientific">Lymnaea stagnalis</name>
    <name type="common">Great pond snail</name>
    <name type="synonym">Helix stagnalis</name>
    <dbReference type="NCBI Taxonomy" id="6523"/>
    <lineage>
        <taxon>Eukaryota</taxon>
        <taxon>Metazoa</taxon>
        <taxon>Spiralia</taxon>
        <taxon>Lophotrochozoa</taxon>
        <taxon>Mollusca</taxon>
        <taxon>Gastropoda</taxon>
        <taxon>Heterobranchia</taxon>
        <taxon>Euthyneura</taxon>
        <taxon>Panpulmonata</taxon>
        <taxon>Hygrophila</taxon>
        <taxon>Lymnaeoidea</taxon>
        <taxon>Lymnaeidae</taxon>
        <taxon>Lymnaea</taxon>
    </lineage>
</organism>
<reference evidence="1 2" key="1">
    <citation type="submission" date="2024-04" db="EMBL/GenBank/DDBJ databases">
        <authorList>
            <consortium name="Genoscope - CEA"/>
            <person name="William W."/>
        </authorList>
    </citation>
    <scope>NUCLEOTIDE SEQUENCE [LARGE SCALE GENOMIC DNA]</scope>
</reference>
<protein>
    <submittedName>
        <fullName evidence="1">Uncharacterized protein</fullName>
    </submittedName>
</protein>
<evidence type="ECO:0000313" key="2">
    <source>
        <dbReference type="Proteomes" id="UP001497497"/>
    </source>
</evidence>
<dbReference type="SUPFAM" id="SSF48452">
    <property type="entry name" value="TPR-like"/>
    <property type="match status" value="1"/>
</dbReference>
<comment type="caution">
    <text evidence="1">The sequence shown here is derived from an EMBL/GenBank/DDBJ whole genome shotgun (WGS) entry which is preliminary data.</text>
</comment>
<proteinExistence type="predicted"/>
<name>A0AAV2IB90_LYMST</name>